<evidence type="ECO:0000313" key="1">
    <source>
        <dbReference type="EMBL" id="GJM61226.1"/>
    </source>
</evidence>
<evidence type="ECO:0000313" key="2">
    <source>
        <dbReference type="Proteomes" id="UP001310022"/>
    </source>
</evidence>
<organism evidence="1 2">
    <name type="scientific">Persicobacter diffluens</name>
    <dbReference type="NCBI Taxonomy" id="981"/>
    <lineage>
        <taxon>Bacteria</taxon>
        <taxon>Pseudomonadati</taxon>
        <taxon>Bacteroidota</taxon>
        <taxon>Cytophagia</taxon>
        <taxon>Cytophagales</taxon>
        <taxon>Persicobacteraceae</taxon>
        <taxon>Persicobacter</taxon>
    </lineage>
</organism>
<protein>
    <submittedName>
        <fullName evidence="1">Uncharacterized protein</fullName>
    </submittedName>
</protein>
<accession>A0AAN5AL95</accession>
<dbReference type="EMBL" id="BQKE01000001">
    <property type="protein sequence ID" value="GJM61226.1"/>
    <property type="molecule type" value="Genomic_DNA"/>
</dbReference>
<sequence>MGNRLYGLKISLYLDLILELLNIDHLVWFYG</sequence>
<proteinExistence type="predicted"/>
<keyword evidence="2" id="KW-1185">Reference proteome</keyword>
<reference evidence="1 2" key="1">
    <citation type="submission" date="2021-12" db="EMBL/GenBank/DDBJ databases">
        <title>Genome sequencing of bacteria with rrn-lacking chromosome and rrn-plasmid.</title>
        <authorList>
            <person name="Anda M."/>
            <person name="Iwasaki W."/>
        </authorList>
    </citation>
    <scope>NUCLEOTIDE SEQUENCE [LARGE SCALE GENOMIC DNA]</scope>
    <source>
        <strain evidence="1 2">NBRC 15940</strain>
    </source>
</reference>
<dbReference type="Proteomes" id="UP001310022">
    <property type="component" value="Unassembled WGS sequence"/>
</dbReference>
<dbReference type="AlphaFoldDB" id="A0AAN5AL95"/>
<name>A0AAN5AL95_9BACT</name>
<comment type="caution">
    <text evidence="1">The sequence shown here is derived from an EMBL/GenBank/DDBJ whole genome shotgun (WGS) entry which is preliminary data.</text>
</comment>
<gene>
    <name evidence="1" type="ORF">PEDI_17780</name>
</gene>